<evidence type="ECO:0000313" key="14">
    <source>
        <dbReference type="EMBL" id="CCP25920.1"/>
    </source>
</evidence>
<evidence type="ECO:0000256" key="8">
    <source>
        <dbReference type="ARBA" id="ARBA00072274"/>
    </source>
</evidence>
<evidence type="ECO:0000313" key="15">
    <source>
        <dbReference type="Proteomes" id="UP000010802"/>
    </source>
</evidence>
<organism evidence="14 15">
    <name type="scientific">Tepidanaerobacter acetatoxydans (strain DSM 21804 / JCM 16047 / Re1)</name>
    <dbReference type="NCBI Taxonomy" id="1209989"/>
    <lineage>
        <taxon>Bacteria</taxon>
        <taxon>Bacillati</taxon>
        <taxon>Bacillota</taxon>
        <taxon>Clostridia</taxon>
        <taxon>Thermosediminibacterales</taxon>
        <taxon>Tepidanaerobacteraceae</taxon>
        <taxon>Tepidanaerobacter</taxon>
    </lineage>
</organism>
<dbReference type="STRING" id="1209989.TepRe1_1096"/>
<reference evidence="15" key="1">
    <citation type="journal article" date="2013" name="Genome Announc.">
        <title>First genome sequence of a syntrophic acetate-oxidizing bacterium, Tepidanaerobacter acetatoxydans strain Re1.</title>
        <authorList>
            <person name="Manzoor S."/>
            <person name="Bongcam-Rudloff E."/>
            <person name="Schnurer A."/>
            <person name="Muller B."/>
        </authorList>
    </citation>
    <scope>NUCLEOTIDE SEQUENCE [LARGE SCALE GENOMIC DNA]</scope>
    <source>
        <strain evidence="15">Re1</strain>
    </source>
</reference>
<dbReference type="NCBIfam" id="NF010738">
    <property type="entry name" value="PRK14140.1"/>
    <property type="match status" value="1"/>
</dbReference>
<dbReference type="Gene3D" id="2.30.22.10">
    <property type="entry name" value="Head domain of nucleotide exchange factor GrpE"/>
    <property type="match status" value="1"/>
</dbReference>
<dbReference type="GO" id="GO:0000774">
    <property type="term" value="F:adenyl-nucleotide exchange factor activity"/>
    <property type="evidence" value="ECO:0007669"/>
    <property type="project" value="InterPro"/>
</dbReference>
<dbReference type="InterPro" id="IPR013805">
    <property type="entry name" value="GrpE_CC"/>
</dbReference>
<dbReference type="PRINTS" id="PR00773">
    <property type="entry name" value="GRPEPROTEIN"/>
</dbReference>
<evidence type="ECO:0000256" key="9">
    <source>
        <dbReference type="ARBA" id="ARBA00076414"/>
    </source>
</evidence>
<evidence type="ECO:0000256" key="13">
    <source>
        <dbReference type="SAM" id="Coils"/>
    </source>
</evidence>
<comment type="subunit">
    <text evidence="3 10">Homodimer.</text>
</comment>
<keyword evidence="4 10" id="KW-0963">Cytoplasm</keyword>
<gene>
    <name evidence="10 14" type="primary">grpE</name>
    <name evidence="14" type="ordered locus">TEPIRE1_1196</name>
</gene>
<dbReference type="GO" id="GO:0005737">
    <property type="term" value="C:cytoplasm"/>
    <property type="evidence" value="ECO:0007669"/>
    <property type="project" value="UniProtKB-SubCell"/>
</dbReference>
<dbReference type="AlphaFoldDB" id="F4LSH6"/>
<sequence>MTIKSKENGSCKQNEVTNEELKQNECICSDKSDTTAENTQNGNQAEQIDDMQENVDLKKVLEEKQKEIDNYKNRWLRTQADLENYRKRTERDIQEIHLYAGEQLVLDILPVVDNFERALDSIEDKNDALYRGIELIYEQLKKVLEKHGIKEIEALGKPFDPNFHDAVMMVESEEYEPGTVAEVMLKGYMYNSKVIRPSMVKVVKNN</sequence>
<evidence type="ECO:0000256" key="6">
    <source>
        <dbReference type="ARBA" id="ARBA00023186"/>
    </source>
</evidence>
<keyword evidence="6 10" id="KW-0143">Chaperone</keyword>
<dbReference type="KEGG" id="tep:TepRe1_1096"/>
<dbReference type="Proteomes" id="UP000010802">
    <property type="component" value="Chromosome"/>
</dbReference>
<dbReference type="InterPro" id="IPR009012">
    <property type="entry name" value="GrpE_head"/>
</dbReference>
<comment type="similarity">
    <text evidence="2 10 12">Belongs to the GrpE family.</text>
</comment>
<evidence type="ECO:0000256" key="10">
    <source>
        <dbReference type="HAMAP-Rule" id="MF_01151"/>
    </source>
</evidence>
<dbReference type="GO" id="GO:0042803">
    <property type="term" value="F:protein homodimerization activity"/>
    <property type="evidence" value="ECO:0007669"/>
    <property type="project" value="InterPro"/>
</dbReference>
<protein>
    <recommendedName>
        <fullName evidence="8 10">Protein GrpE</fullName>
    </recommendedName>
    <alternativeName>
        <fullName evidence="9 10">HSP-70 cofactor</fullName>
    </alternativeName>
</protein>
<dbReference type="GO" id="GO:0051087">
    <property type="term" value="F:protein-folding chaperone binding"/>
    <property type="evidence" value="ECO:0007669"/>
    <property type="project" value="InterPro"/>
</dbReference>
<dbReference type="EMBL" id="HF563609">
    <property type="protein sequence ID" value="CCP25920.1"/>
    <property type="molecule type" value="Genomic_DNA"/>
</dbReference>
<dbReference type="PATRIC" id="fig|1209989.3.peg.1313"/>
<dbReference type="GO" id="GO:0051082">
    <property type="term" value="F:unfolded protein binding"/>
    <property type="evidence" value="ECO:0007669"/>
    <property type="project" value="TreeGrafter"/>
</dbReference>
<evidence type="ECO:0000256" key="11">
    <source>
        <dbReference type="RuleBase" id="RU000639"/>
    </source>
</evidence>
<feature type="coiled-coil region" evidence="13">
    <location>
        <begin position="54"/>
        <end position="81"/>
    </location>
</feature>
<dbReference type="SUPFAM" id="SSF58014">
    <property type="entry name" value="Coiled-coil domain of nucleotide exchange factor GrpE"/>
    <property type="match status" value="1"/>
</dbReference>
<dbReference type="NCBIfam" id="NF010748">
    <property type="entry name" value="PRK14150.1"/>
    <property type="match status" value="1"/>
</dbReference>
<accession>L0RY42</accession>
<dbReference type="CDD" id="cd00446">
    <property type="entry name" value="GrpE"/>
    <property type="match status" value="1"/>
</dbReference>
<dbReference type="Gene3D" id="3.90.20.20">
    <property type="match status" value="1"/>
</dbReference>
<keyword evidence="5 10" id="KW-0346">Stress response</keyword>
<keyword evidence="15" id="KW-1185">Reference proteome</keyword>
<comment type="function">
    <text evidence="7 10 11">Participates actively in the response to hyperosmotic and heat shock by preventing the aggregation of stress-denatured proteins, in association with DnaK and GrpE. It is the nucleotide exchange factor for DnaK and may function as a thermosensor. Unfolded proteins bind initially to DnaJ; upon interaction with the DnaJ-bound protein, DnaK hydrolyzes its bound ATP, resulting in the formation of a stable complex. GrpE releases ADP from DnaK; ATP binding to DnaK triggers the release of the substrate protein, thus completing the reaction cycle. Several rounds of ATP-dependent interactions between DnaJ, DnaK and GrpE are required for fully efficient folding.</text>
</comment>
<dbReference type="eggNOG" id="COG0576">
    <property type="taxonomic scope" value="Bacteria"/>
</dbReference>
<evidence type="ECO:0000256" key="7">
    <source>
        <dbReference type="ARBA" id="ARBA00053401"/>
    </source>
</evidence>
<evidence type="ECO:0000256" key="5">
    <source>
        <dbReference type="ARBA" id="ARBA00023016"/>
    </source>
</evidence>
<dbReference type="SUPFAM" id="SSF51064">
    <property type="entry name" value="Head domain of nucleotide exchange factor GrpE"/>
    <property type="match status" value="1"/>
</dbReference>
<dbReference type="InterPro" id="IPR000740">
    <property type="entry name" value="GrpE"/>
</dbReference>
<dbReference type="RefSeq" id="WP_013778165.1">
    <property type="nucleotide sequence ID" value="NC_015519.1"/>
</dbReference>
<evidence type="ECO:0000256" key="1">
    <source>
        <dbReference type="ARBA" id="ARBA00004496"/>
    </source>
</evidence>
<dbReference type="GO" id="GO:0006457">
    <property type="term" value="P:protein folding"/>
    <property type="evidence" value="ECO:0007669"/>
    <property type="project" value="InterPro"/>
</dbReference>
<comment type="subcellular location">
    <subcellularLocation>
        <location evidence="1 10">Cytoplasm</location>
    </subcellularLocation>
</comment>
<dbReference type="HAMAP" id="MF_01151">
    <property type="entry name" value="GrpE"/>
    <property type="match status" value="1"/>
</dbReference>
<name>F4LSH6_TEPAE</name>
<proteinExistence type="inferred from homology"/>
<dbReference type="PROSITE" id="PS01071">
    <property type="entry name" value="GRPE"/>
    <property type="match status" value="1"/>
</dbReference>
<dbReference type="PANTHER" id="PTHR21237">
    <property type="entry name" value="GRPE PROTEIN"/>
    <property type="match status" value="1"/>
</dbReference>
<dbReference type="HOGENOM" id="CLU_057217_5_0_9"/>
<dbReference type="PANTHER" id="PTHR21237:SF23">
    <property type="entry name" value="GRPE PROTEIN HOMOLOG, MITOCHONDRIAL"/>
    <property type="match status" value="1"/>
</dbReference>
<dbReference type="Pfam" id="PF01025">
    <property type="entry name" value="GrpE"/>
    <property type="match status" value="1"/>
</dbReference>
<accession>F4LSH6</accession>
<evidence type="ECO:0000256" key="3">
    <source>
        <dbReference type="ARBA" id="ARBA00011738"/>
    </source>
</evidence>
<evidence type="ECO:0000256" key="2">
    <source>
        <dbReference type="ARBA" id="ARBA00009054"/>
    </source>
</evidence>
<dbReference type="KEGG" id="tae:TepiRe1_1196"/>
<evidence type="ECO:0000256" key="4">
    <source>
        <dbReference type="ARBA" id="ARBA00022490"/>
    </source>
</evidence>
<dbReference type="FunFam" id="2.30.22.10:FF:000001">
    <property type="entry name" value="Protein GrpE"/>
    <property type="match status" value="1"/>
</dbReference>
<keyword evidence="13" id="KW-0175">Coiled coil</keyword>
<dbReference type="OrthoDB" id="9812586at2"/>
<evidence type="ECO:0000256" key="12">
    <source>
        <dbReference type="RuleBase" id="RU004478"/>
    </source>
</evidence>